<reference evidence="4 5" key="1">
    <citation type="submission" date="2017-02" db="EMBL/GenBank/DDBJ databases">
        <title>The new phylogeny of genus Mycobacterium.</title>
        <authorList>
            <person name="Tortoli E."/>
            <person name="Trovato A."/>
            <person name="Cirillo D.M."/>
        </authorList>
    </citation>
    <scope>NUCLEOTIDE SEQUENCE [LARGE SCALE GENOMIC DNA]</scope>
    <source>
        <strain evidence="4 5">DSM 44338</strain>
    </source>
</reference>
<evidence type="ECO:0000256" key="2">
    <source>
        <dbReference type="ARBA" id="ARBA00023002"/>
    </source>
</evidence>
<proteinExistence type="predicted"/>
<sequence length="281" mass="30529">MFNSELVDIVCIGSGSAGLAAAIAAADEGLSVFVAEPRRRLSQAVDADAESWVTVIQRHWGVEEFDGPTAGYLHELTHDLGSPRRSHAQGHLPIGSVESFEDASIDRYGAVPPFRGSEMGLWARDCLTSPYGLIFSRLSPLSMSEVRMQDGTMIRARAIAEIPPSRRSGMTLRHWLRDMAKERGVRIHGSSAIQRLLFSEGQPVGAVLETPDGIRHVRASSGVLLGTSNSMADDLLVRHPESVLRDGRLSLVSRNASRFARLELLTTAESMSLCAQQSQLA</sequence>
<dbReference type="Gene3D" id="3.50.50.60">
    <property type="entry name" value="FAD/NAD(P)-binding domain"/>
    <property type="match status" value="1"/>
</dbReference>
<keyword evidence="1" id="KW-0285">Flavoprotein</keyword>
<comment type="caution">
    <text evidence="4">The sequence shown here is derived from an EMBL/GenBank/DDBJ whole genome shotgun (WGS) entry which is preliminary data.</text>
</comment>
<dbReference type="Pfam" id="PF00890">
    <property type="entry name" value="FAD_binding_2"/>
    <property type="match status" value="1"/>
</dbReference>
<dbReference type="Proteomes" id="UP000192411">
    <property type="component" value="Unassembled WGS sequence"/>
</dbReference>
<keyword evidence="5" id="KW-1185">Reference proteome</keyword>
<dbReference type="GO" id="GO:0016491">
    <property type="term" value="F:oxidoreductase activity"/>
    <property type="evidence" value="ECO:0007669"/>
    <property type="project" value="UniProtKB-KW"/>
</dbReference>
<dbReference type="EMBL" id="MVIM01000003">
    <property type="protein sequence ID" value="ORB67182.1"/>
    <property type="molecule type" value="Genomic_DNA"/>
</dbReference>
<evidence type="ECO:0000259" key="3">
    <source>
        <dbReference type="Pfam" id="PF00890"/>
    </source>
</evidence>
<name>A0A1X0JWP3_9MYCO</name>
<evidence type="ECO:0000313" key="4">
    <source>
        <dbReference type="EMBL" id="ORB67182.1"/>
    </source>
</evidence>
<feature type="domain" description="FAD-dependent oxidoreductase 2 FAD-binding" evidence="3">
    <location>
        <begin position="8"/>
        <end position="229"/>
    </location>
</feature>
<keyword evidence="2" id="KW-0560">Oxidoreductase</keyword>
<accession>A0A1X0JWP3</accession>
<dbReference type="InterPro" id="IPR003953">
    <property type="entry name" value="FAD-dep_OxRdtase_2_FAD-bd"/>
</dbReference>
<organism evidence="4 5">
    <name type="scientific">Mycolicibacterium tusciae</name>
    <dbReference type="NCBI Taxonomy" id="75922"/>
    <lineage>
        <taxon>Bacteria</taxon>
        <taxon>Bacillati</taxon>
        <taxon>Actinomycetota</taxon>
        <taxon>Actinomycetes</taxon>
        <taxon>Mycobacteriales</taxon>
        <taxon>Mycobacteriaceae</taxon>
        <taxon>Mycolicibacterium</taxon>
    </lineage>
</organism>
<evidence type="ECO:0000313" key="5">
    <source>
        <dbReference type="Proteomes" id="UP000192411"/>
    </source>
</evidence>
<dbReference type="SUPFAM" id="SSF51905">
    <property type="entry name" value="FAD/NAD(P)-binding domain"/>
    <property type="match status" value="1"/>
</dbReference>
<gene>
    <name evidence="4" type="ORF">BST47_07975</name>
</gene>
<evidence type="ECO:0000256" key="1">
    <source>
        <dbReference type="ARBA" id="ARBA00022630"/>
    </source>
</evidence>
<dbReference type="InterPro" id="IPR036188">
    <property type="entry name" value="FAD/NAD-bd_sf"/>
</dbReference>
<dbReference type="OrthoDB" id="4640500at2"/>
<protein>
    <recommendedName>
        <fullName evidence="3">FAD-dependent oxidoreductase 2 FAD-binding domain-containing protein</fullName>
    </recommendedName>
</protein>
<dbReference type="AlphaFoldDB" id="A0A1X0JWP3"/>